<keyword evidence="5" id="KW-0143">Chaperone</keyword>
<accession>A0ABP0GHH9</accession>
<organism evidence="10 11">
    <name type="scientific">Clavelina lepadiformis</name>
    <name type="common">Light-bulb sea squirt</name>
    <name type="synonym">Ascidia lepadiformis</name>
    <dbReference type="NCBI Taxonomy" id="159417"/>
    <lineage>
        <taxon>Eukaryota</taxon>
        <taxon>Metazoa</taxon>
        <taxon>Chordata</taxon>
        <taxon>Tunicata</taxon>
        <taxon>Ascidiacea</taxon>
        <taxon>Aplousobranchia</taxon>
        <taxon>Clavelinidae</taxon>
        <taxon>Clavelina</taxon>
    </lineage>
</organism>
<dbReference type="PANTHER" id="PTHR43999">
    <property type="entry name" value="DNAJ HOMOLOG SUBFAMILY C MEMBER 2"/>
    <property type="match status" value="1"/>
</dbReference>
<dbReference type="PROSITE" id="PS51293">
    <property type="entry name" value="SANT"/>
    <property type="match status" value="1"/>
</dbReference>
<dbReference type="PROSITE" id="PS50090">
    <property type="entry name" value="MYB_LIKE"/>
    <property type="match status" value="2"/>
</dbReference>
<evidence type="ECO:0008006" key="12">
    <source>
        <dbReference type="Google" id="ProtNLM"/>
    </source>
</evidence>
<gene>
    <name evidence="10" type="ORF">CVLEPA_LOCUS22890</name>
</gene>
<evidence type="ECO:0000256" key="5">
    <source>
        <dbReference type="ARBA" id="ARBA00023186"/>
    </source>
</evidence>
<dbReference type="SMART" id="SM00271">
    <property type="entry name" value="DnaJ"/>
    <property type="match status" value="1"/>
</dbReference>
<dbReference type="Pfam" id="PF23082">
    <property type="entry name" value="Myb_DNA-binding_2"/>
    <property type="match status" value="1"/>
</dbReference>
<evidence type="ECO:0000256" key="3">
    <source>
        <dbReference type="ARBA" id="ARBA00022737"/>
    </source>
</evidence>
<name>A0ABP0GHH9_CLALP</name>
<sequence>MSRFKSKGWIVAISHAHQGPVGNFIQDFQERIRKRIINQIERTRQLGGIRDEDLVLVEYAELKDLDPKHWKDQDHYAVLGLPKLRHRATQDQIKFAYRKAVLKHHPDKRRRQGEKCANESDDYFTCITRAYEVLGTLESRRSYDSIDPIFDDDIPSVNKNSRENFFPVFTSVFERNSRWSLEANVPLLGDEWSSIEEVDRFYNFWYNFNSWREYSYLDEENKEKAEDAYERRWMEKQNRAARATRKKEENQRMRQLVDNAYACDPRVKRFKDAEKKKKEDEKAAKVEALRRANEERKEEERKVKKRKEEEERRAEEEIKKKQAEAKKEKEKEKKLLKKERQKLKTFCKEKNYFRSSESERLELIHQLNHLCVDLELLQLQQLNEKISSSSLEEASGIIEGELNDLKKKIDEEKRKHLEVAAGKSKSATNGSKVTCDWSYEDLQLLVKAVNLFPAGTTDRWQVVAKYLNTHSSLKGRSGRECLARAKNLKESDLKAEANQKAFEKYQEKHSAEVKTMGPSDNDITKRFDASKTWTSEEQKRLEQALKTYPTSTEQRWEKIAAAVTGRTKKECMLRYKELVEMVKAKKAMKQQGKKS</sequence>
<evidence type="ECO:0000256" key="4">
    <source>
        <dbReference type="ARBA" id="ARBA00023159"/>
    </source>
</evidence>
<evidence type="ECO:0000313" key="10">
    <source>
        <dbReference type="EMBL" id="CAK8690259.1"/>
    </source>
</evidence>
<dbReference type="Gene3D" id="1.10.10.60">
    <property type="entry name" value="Homeodomain-like"/>
    <property type="match status" value="2"/>
</dbReference>
<evidence type="ECO:0000256" key="2">
    <source>
        <dbReference type="ARBA" id="ARBA00022490"/>
    </source>
</evidence>
<dbReference type="Pfam" id="PF00226">
    <property type="entry name" value="DnaJ"/>
    <property type="match status" value="1"/>
</dbReference>
<dbReference type="InterPro" id="IPR017884">
    <property type="entry name" value="SANT_dom"/>
</dbReference>
<dbReference type="InterPro" id="IPR001005">
    <property type="entry name" value="SANT/Myb"/>
</dbReference>
<evidence type="ECO:0000256" key="6">
    <source>
        <dbReference type="SAM" id="MobiDB-lite"/>
    </source>
</evidence>
<dbReference type="EMBL" id="CAWYQH010000114">
    <property type="protein sequence ID" value="CAK8690259.1"/>
    <property type="molecule type" value="Genomic_DNA"/>
</dbReference>
<feature type="domain" description="Myb-like" evidence="8">
    <location>
        <begin position="533"/>
        <end position="579"/>
    </location>
</feature>
<dbReference type="InterPro" id="IPR044634">
    <property type="entry name" value="Zuotin/DnaJC2"/>
</dbReference>
<reference evidence="10 11" key="1">
    <citation type="submission" date="2024-02" db="EMBL/GenBank/DDBJ databases">
        <authorList>
            <person name="Daric V."/>
            <person name="Darras S."/>
        </authorList>
    </citation>
    <scope>NUCLEOTIDE SEQUENCE [LARGE SCALE GENOMIC DNA]</scope>
</reference>
<dbReference type="PANTHER" id="PTHR43999:SF1">
    <property type="entry name" value="DNAJ HOMOLOG SUBFAMILY C MEMBER 2"/>
    <property type="match status" value="1"/>
</dbReference>
<dbReference type="InterPro" id="IPR054076">
    <property type="entry name" value="ZUO1-like_ZHD"/>
</dbReference>
<evidence type="ECO:0000259" key="8">
    <source>
        <dbReference type="PROSITE" id="PS50090"/>
    </source>
</evidence>
<dbReference type="PROSITE" id="PS50076">
    <property type="entry name" value="DNAJ_2"/>
    <property type="match status" value="1"/>
</dbReference>
<dbReference type="InterPro" id="IPR001623">
    <property type="entry name" value="DnaJ_domain"/>
</dbReference>
<dbReference type="CDD" id="cd06257">
    <property type="entry name" value="DnaJ"/>
    <property type="match status" value="1"/>
</dbReference>
<protein>
    <recommendedName>
        <fullName evidence="12">DnaJ homolog subfamily C member 2</fullName>
    </recommendedName>
</protein>
<evidence type="ECO:0000256" key="1">
    <source>
        <dbReference type="ARBA" id="ARBA00004496"/>
    </source>
</evidence>
<dbReference type="InterPro" id="IPR009057">
    <property type="entry name" value="Homeodomain-like_sf"/>
</dbReference>
<proteinExistence type="predicted"/>
<dbReference type="InterPro" id="IPR042569">
    <property type="entry name" value="RAC_head_sf"/>
</dbReference>
<evidence type="ECO:0000259" key="7">
    <source>
        <dbReference type="PROSITE" id="PS50076"/>
    </source>
</evidence>
<comment type="subcellular location">
    <subcellularLocation>
        <location evidence="1">Cytoplasm</location>
    </subcellularLocation>
</comment>
<keyword evidence="3" id="KW-0677">Repeat</keyword>
<evidence type="ECO:0000313" key="11">
    <source>
        <dbReference type="Proteomes" id="UP001642483"/>
    </source>
</evidence>
<feature type="region of interest" description="Disordered" evidence="6">
    <location>
        <begin position="281"/>
        <end position="332"/>
    </location>
</feature>
<dbReference type="CDD" id="cd00167">
    <property type="entry name" value="SANT"/>
    <property type="match status" value="2"/>
</dbReference>
<feature type="domain" description="SANT" evidence="9">
    <location>
        <begin position="528"/>
        <end position="583"/>
    </location>
</feature>
<feature type="domain" description="Myb-like" evidence="8">
    <location>
        <begin position="437"/>
        <end position="489"/>
    </location>
</feature>
<dbReference type="SUPFAM" id="SSF46689">
    <property type="entry name" value="Homeodomain-like"/>
    <property type="match status" value="2"/>
</dbReference>
<dbReference type="SUPFAM" id="SSF46565">
    <property type="entry name" value="Chaperone J-domain"/>
    <property type="match status" value="1"/>
</dbReference>
<dbReference type="Pfam" id="PF16717">
    <property type="entry name" value="RAC_head"/>
    <property type="match status" value="1"/>
</dbReference>
<evidence type="ECO:0000259" key="9">
    <source>
        <dbReference type="PROSITE" id="PS51293"/>
    </source>
</evidence>
<keyword evidence="4" id="KW-0010">Activator</keyword>
<dbReference type="Proteomes" id="UP001642483">
    <property type="component" value="Unassembled WGS sequence"/>
</dbReference>
<keyword evidence="11" id="KW-1185">Reference proteome</keyword>
<dbReference type="InterPro" id="IPR032003">
    <property type="entry name" value="RAC_head"/>
</dbReference>
<dbReference type="InterPro" id="IPR036869">
    <property type="entry name" value="J_dom_sf"/>
</dbReference>
<comment type="caution">
    <text evidence="10">The sequence shown here is derived from an EMBL/GenBank/DDBJ whole genome shotgun (WGS) entry which is preliminary data.</text>
</comment>
<dbReference type="Gene3D" id="1.10.8.840">
    <property type="entry name" value="Ribosome-associated complex head domain"/>
    <property type="match status" value="1"/>
</dbReference>
<dbReference type="Gene3D" id="1.10.287.110">
    <property type="entry name" value="DnaJ domain"/>
    <property type="match status" value="1"/>
</dbReference>
<dbReference type="Pfam" id="PF00249">
    <property type="entry name" value="Myb_DNA-binding"/>
    <property type="match status" value="1"/>
</dbReference>
<dbReference type="SMART" id="SM00717">
    <property type="entry name" value="SANT"/>
    <property type="match status" value="2"/>
</dbReference>
<keyword evidence="2" id="KW-0963">Cytoplasm</keyword>
<feature type="domain" description="J" evidence="7">
    <location>
        <begin position="74"/>
        <end position="147"/>
    </location>
</feature>
<dbReference type="Pfam" id="PF21884">
    <property type="entry name" value="ZUO1-like_ZHD"/>
    <property type="match status" value="1"/>
</dbReference>